<feature type="domain" description="TEP-1 C-terminal beta-propeller" evidence="4">
    <location>
        <begin position="187"/>
        <end position="242"/>
    </location>
</feature>
<dbReference type="Pfam" id="PF00400">
    <property type="entry name" value="WD40"/>
    <property type="match status" value="2"/>
</dbReference>
<dbReference type="AlphaFoldDB" id="A0A913ZA43"/>
<dbReference type="InterPro" id="IPR045227">
    <property type="entry name" value="WDR18/Ipi3/RID3"/>
</dbReference>
<feature type="repeat" description="WD" evidence="3">
    <location>
        <begin position="270"/>
        <end position="311"/>
    </location>
</feature>
<feature type="repeat" description="WD" evidence="3">
    <location>
        <begin position="190"/>
        <end position="212"/>
    </location>
</feature>
<sequence>MAAPMEVMLSTDASGMLWNVCIWDFHSGTALQTYKGGSSGPRGLCCLSGQFLMSAAIGKPIIYIWALQKKEQQQQRIVCPGVVSCLAASPDNTLCAAGIAEKIHIWQTCSGYQLSVLSHHYQTVTCLCFTDDGSHLVSGGEDNLVMVWYTASILQPDSKMKSCEPLFVWSKHALPITDVHCGIGGARSRVVSASHDQTCKLWDLATGQLLCNFVFDSPVCSVAMDMAEYHLFAGCSDGNIYQVNLFASPVQMERHISKNKESEEMESSVFRGHSKPVTCLSVSMDGTVLASGSQDNTACIWHVNSKQKIRTLSHKGAVTNVVFTPTPANLLDSRSKPTFPLQSFKRHLLSAESDGGRNMGGEIAVRVPDQQESTVEDEDRTRERVLIREAVKQQQRSSTNKPNEPSRQQLEQELERLTQTNRLLFKAAADLASR</sequence>
<dbReference type="RefSeq" id="XP_038048637.1">
    <property type="nucleotide sequence ID" value="XM_038192709.1"/>
</dbReference>
<organism evidence="5 6">
    <name type="scientific">Patiria miniata</name>
    <name type="common">Bat star</name>
    <name type="synonym">Asterina miniata</name>
    <dbReference type="NCBI Taxonomy" id="46514"/>
    <lineage>
        <taxon>Eukaryota</taxon>
        <taxon>Metazoa</taxon>
        <taxon>Echinodermata</taxon>
        <taxon>Eleutherozoa</taxon>
        <taxon>Asterozoa</taxon>
        <taxon>Asteroidea</taxon>
        <taxon>Valvatacea</taxon>
        <taxon>Valvatida</taxon>
        <taxon>Asterinidae</taxon>
        <taxon>Patiria</taxon>
    </lineage>
</organism>
<proteinExistence type="predicted"/>
<dbReference type="InterPro" id="IPR015943">
    <property type="entry name" value="WD40/YVTN_repeat-like_dom_sf"/>
</dbReference>
<keyword evidence="1 3" id="KW-0853">WD repeat</keyword>
<dbReference type="InterPro" id="IPR020472">
    <property type="entry name" value="WD40_PAC1"/>
</dbReference>
<evidence type="ECO:0000256" key="1">
    <source>
        <dbReference type="ARBA" id="ARBA00022574"/>
    </source>
</evidence>
<protein>
    <recommendedName>
        <fullName evidence="4">TEP-1 C-terminal beta-propeller domain-containing protein</fullName>
    </recommendedName>
</protein>
<feature type="repeat" description="WD" evidence="3">
    <location>
        <begin position="117"/>
        <end position="148"/>
    </location>
</feature>
<keyword evidence="2" id="KW-0677">Repeat</keyword>
<dbReference type="PROSITE" id="PS50294">
    <property type="entry name" value="WD_REPEATS_REGION"/>
    <property type="match status" value="2"/>
</dbReference>
<dbReference type="OMA" id="GVNARIY"/>
<dbReference type="CTD" id="57418"/>
<dbReference type="InterPro" id="IPR056828">
    <property type="entry name" value="Beta-prop_TEP1_C"/>
</dbReference>
<accession>A0A913ZA43</accession>
<dbReference type="InterPro" id="IPR036322">
    <property type="entry name" value="WD40_repeat_dom_sf"/>
</dbReference>
<dbReference type="SMART" id="SM00320">
    <property type="entry name" value="WD40"/>
    <property type="match status" value="5"/>
</dbReference>
<dbReference type="GO" id="GO:0006261">
    <property type="term" value="P:DNA-templated DNA replication"/>
    <property type="evidence" value="ECO:0007669"/>
    <property type="project" value="TreeGrafter"/>
</dbReference>
<keyword evidence="6" id="KW-1185">Reference proteome</keyword>
<dbReference type="InterPro" id="IPR001680">
    <property type="entry name" value="WD40_rpt"/>
</dbReference>
<reference evidence="5" key="1">
    <citation type="submission" date="2022-11" db="UniProtKB">
        <authorList>
            <consortium name="EnsemblMetazoa"/>
        </authorList>
    </citation>
    <scope>IDENTIFICATION</scope>
</reference>
<dbReference type="GO" id="GO:0006364">
    <property type="term" value="P:rRNA processing"/>
    <property type="evidence" value="ECO:0007669"/>
    <property type="project" value="TreeGrafter"/>
</dbReference>
<evidence type="ECO:0000313" key="6">
    <source>
        <dbReference type="Proteomes" id="UP000887568"/>
    </source>
</evidence>
<name>A0A913ZA43_PATMI</name>
<dbReference type="PANTHER" id="PTHR18763">
    <property type="entry name" value="WD-REPEAT PROTEIN 18"/>
    <property type="match status" value="1"/>
</dbReference>
<dbReference type="GeneID" id="119722533"/>
<dbReference type="Pfam" id="PF25048">
    <property type="entry name" value="Beta-prop_TEP1_C"/>
    <property type="match status" value="1"/>
</dbReference>
<evidence type="ECO:0000256" key="3">
    <source>
        <dbReference type="PROSITE-ProRule" id="PRU00221"/>
    </source>
</evidence>
<dbReference type="PANTHER" id="PTHR18763:SF0">
    <property type="entry name" value="WD REPEAT-CONTAINING PROTEIN 18"/>
    <property type="match status" value="1"/>
</dbReference>
<dbReference type="SUPFAM" id="SSF50978">
    <property type="entry name" value="WD40 repeat-like"/>
    <property type="match status" value="1"/>
</dbReference>
<evidence type="ECO:0000313" key="5">
    <source>
        <dbReference type="EnsemblMetazoa" id="XP_038048637.1"/>
    </source>
</evidence>
<dbReference type="PROSITE" id="PS50082">
    <property type="entry name" value="WD_REPEATS_2"/>
    <property type="match status" value="3"/>
</dbReference>
<dbReference type="GO" id="GO:0005656">
    <property type="term" value="C:nuclear pre-replicative complex"/>
    <property type="evidence" value="ECO:0007669"/>
    <property type="project" value="TreeGrafter"/>
</dbReference>
<dbReference type="Gene3D" id="2.130.10.10">
    <property type="entry name" value="YVTN repeat-like/Quinoprotein amine dehydrogenase"/>
    <property type="match status" value="2"/>
</dbReference>
<dbReference type="Proteomes" id="UP000887568">
    <property type="component" value="Unplaced"/>
</dbReference>
<dbReference type="EnsemblMetazoa" id="XM_038192709.1">
    <property type="protein sequence ID" value="XP_038048637.1"/>
    <property type="gene ID" value="LOC119722533"/>
</dbReference>
<dbReference type="OrthoDB" id="756370at2759"/>
<evidence type="ECO:0000256" key="2">
    <source>
        <dbReference type="ARBA" id="ARBA00022737"/>
    </source>
</evidence>
<evidence type="ECO:0000259" key="4">
    <source>
        <dbReference type="Pfam" id="PF25048"/>
    </source>
</evidence>
<dbReference type="GO" id="GO:0120330">
    <property type="term" value="C:rixosome complex"/>
    <property type="evidence" value="ECO:0007669"/>
    <property type="project" value="TreeGrafter"/>
</dbReference>
<dbReference type="PRINTS" id="PR00320">
    <property type="entry name" value="GPROTEINBRPT"/>
</dbReference>